<evidence type="ECO:0000313" key="2">
    <source>
        <dbReference type="Proteomes" id="UP001152531"/>
    </source>
</evidence>
<protein>
    <submittedName>
        <fullName evidence="1">Calnexin homolog</fullName>
    </submittedName>
</protein>
<reference evidence="1" key="1">
    <citation type="submission" date="2022-06" db="EMBL/GenBank/DDBJ databases">
        <authorList>
            <person name="Legras J.-L."/>
            <person name="Devillers H."/>
            <person name="Grondin C."/>
        </authorList>
    </citation>
    <scope>NUCLEOTIDE SEQUENCE</scope>
    <source>
        <strain evidence="1">CLIB 1444</strain>
    </source>
</reference>
<evidence type="ECO:0000313" key="1">
    <source>
        <dbReference type="EMBL" id="CAH6721897.1"/>
    </source>
</evidence>
<dbReference type="EMBL" id="CALSDN010000007">
    <property type="protein sequence ID" value="CAH6721897.1"/>
    <property type="molecule type" value="Genomic_DNA"/>
</dbReference>
<sequence length="568" mass="65030">MKISVLLALLPLIQGLDFQSFDKSVLSRYSFFEQFSYKTLEESDWIASKSKKNNDESYVGKWSIEPPLKYPGIENDNGLVMKSGASHHAISRKFETVFENTNNDLVLQYEVKHQNGLTCGGGYIKLLNKDFEPENFSTSTPFQLMFGPDKCGENDQVKLILNRLNPITGEYEEKHVVDTSLTRSGPLSTLYTLILKKNHDFEIRVNGGVAKYGNLLDEGVLNPPLTPPKVIIDNSESKPLDWEELEFIPDESVTKPEDYDELYLNAFMPDPTVSKPEGWLDDEPQFIVDPFAEQPALWDEDEDGKWQPPIIPNPKCLPGCGKFNQPLIPNKNYKGPWIQPVVKNPHFIGEWTPKQIINPHYYEDNNPTNFEPIGGLGFDLWTIENDVLFDNIYLGHSIQEAETIGNETFKLKFDLESENYQQNKPKAIKGPSPPPKSFEEILNDDNTSTFQQVYLFFFLVFKRELLNMKDWWYDFNTDPLATVMNDPLRLVVYSGVFVFIFTLFFGTVSIVSFLITDWAKETKQAISTAQAELKKEDKEVPKIVELDDSDKPITTSSESSQSKPRRRH</sequence>
<proteinExistence type="predicted"/>
<gene>
    <name evidence="1" type="ORF">CLIB1444_07S04918</name>
</gene>
<dbReference type="Proteomes" id="UP001152531">
    <property type="component" value="Unassembled WGS sequence"/>
</dbReference>
<comment type="caution">
    <text evidence="1">The sequence shown here is derived from an EMBL/GenBank/DDBJ whole genome shotgun (WGS) entry which is preliminary data.</text>
</comment>
<name>A0ACA9YA14_9ASCO</name>
<organism evidence="1 2">
    <name type="scientific">[Candida] jaroonii</name>
    <dbReference type="NCBI Taxonomy" id="467808"/>
    <lineage>
        <taxon>Eukaryota</taxon>
        <taxon>Fungi</taxon>
        <taxon>Dikarya</taxon>
        <taxon>Ascomycota</taxon>
        <taxon>Saccharomycotina</taxon>
        <taxon>Pichiomycetes</taxon>
        <taxon>Debaryomycetaceae</taxon>
        <taxon>Yamadazyma</taxon>
    </lineage>
</organism>
<keyword evidence="2" id="KW-1185">Reference proteome</keyword>
<accession>A0ACA9YA14</accession>